<dbReference type="InterPro" id="IPR045851">
    <property type="entry name" value="AMP-bd_C_sf"/>
</dbReference>
<comment type="similarity">
    <text evidence="1">Belongs to the ATP-dependent AMP-binding enzyme family.</text>
</comment>
<dbReference type="SUPFAM" id="SSF56801">
    <property type="entry name" value="Acetyl-CoA synthetase-like"/>
    <property type="match status" value="1"/>
</dbReference>
<dbReference type="EMBL" id="JBFDAA010000020">
    <property type="protein sequence ID" value="KAL1115049.1"/>
    <property type="molecule type" value="Genomic_DNA"/>
</dbReference>
<gene>
    <name evidence="4" type="ORF">AAG570_007080</name>
</gene>
<organism evidence="4 5">
    <name type="scientific">Ranatra chinensis</name>
    <dbReference type="NCBI Taxonomy" id="642074"/>
    <lineage>
        <taxon>Eukaryota</taxon>
        <taxon>Metazoa</taxon>
        <taxon>Ecdysozoa</taxon>
        <taxon>Arthropoda</taxon>
        <taxon>Hexapoda</taxon>
        <taxon>Insecta</taxon>
        <taxon>Pterygota</taxon>
        <taxon>Neoptera</taxon>
        <taxon>Paraneoptera</taxon>
        <taxon>Hemiptera</taxon>
        <taxon>Heteroptera</taxon>
        <taxon>Panheteroptera</taxon>
        <taxon>Nepomorpha</taxon>
        <taxon>Nepidae</taxon>
        <taxon>Ranatrinae</taxon>
        <taxon>Ranatra</taxon>
    </lineage>
</organism>
<sequence>MFDHRRDAVAVPLWPRRAPRPVFKRAAEFADRVALRDARGEYTYGGLLKSAAGLSAQVAGQLSGDQRRVLIVCPNDATHVIAQWACWISGQIAVPVNPQYPGYMEYYATDCDADLILTVPEHEAVVKDVAVKVGSKVHVITDADRKEALKPDDTCSTDESQKVSVEDVGHANSFYATSNALIIYTPGTSGSPKGVLLSFANLEARIQSLAQWWEMRSDDCFLHFMPLDHSQGLVDSLLCPLSLGAKCVLMKEFDPADVWVQMLAIEKSAVDCVNMLMATPSHYVRLIEKYDSSLSKSQRFVDYVRSSCSRRMRLMACSSPAVPNSMFYRWQDITGHQLLQSYSTAETGVVFSNPLHGVRTPDSTEKTRRKQEIWTTQQELKTFNREQTIKGTLIESRASSQKSSVPLSMPPGTAGLPLPAVFVQVVDETDGEVLAEGSHYGTAVMSGNRNKKPARPTFMNAGKASKVIGGGGGVDGVKDSSESAIGLLEVRGEAVFRQYWRKPKATRKEFTDSGWLKTGEIVQYRGVYSVLGQHQSDMVTTGGFRVSALQIELTLLDMPGVREAAVVALPDSTWGHKMGAMVVVKDGSGLTEKAVVDWAKGQLPEYAVPSAVRVVPDLPRNVVSGSVDKKEVVEAFAPKKANAQGEEERKQKQE</sequence>
<dbReference type="AlphaFoldDB" id="A0ABD0YGN8"/>
<feature type="domain" description="AMP-dependent synthetase/ligase" evidence="2">
    <location>
        <begin position="24"/>
        <end position="359"/>
    </location>
</feature>
<dbReference type="PANTHER" id="PTHR43201">
    <property type="entry name" value="ACYL-COA SYNTHETASE"/>
    <property type="match status" value="1"/>
</dbReference>
<dbReference type="Pfam" id="PF00501">
    <property type="entry name" value="AMP-binding"/>
    <property type="match status" value="1"/>
</dbReference>
<protein>
    <recommendedName>
        <fullName evidence="6">AMP-dependent synthetase/ligase domain-containing protein</fullName>
    </recommendedName>
</protein>
<dbReference type="InterPro" id="IPR025110">
    <property type="entry name" value="AMP-bd_C"/>
</dbReference>
<accession>A0ABD0YGN8</accession>
<dbReference type="Gene3D" id="2.30.38.10">
    <property type="entry name" value="Luciferase, Domain 3"/>
    <property type="match status" value="1"/>
</dbReference>
<dbReference type="Gene3D" id="3.30.300.30">
    <property type="match status" value="1"/>
</dbReference>
<evidence type="ECO:0000259" key="2">
    <source>
        <dbReference type="Pfam" id="PF00501"/>
    </source>
</evidence>
<keyword evidence="5" id="KW-1185">Reference proteome</keyword>
<evidence type="ECO:0000259" key="3">
    <source>
        <dbReference type="Pfam" id="PF13193"/>
    </source>
</evidence>
<proteinExistence type="inferred from homology"/>
<evidence type="ECO:0000313" key="4">
    <source>
        <dbReference type="EMBL" id="KAL1115049.1"/>
    </source>
</evidence>
<dbReference type="Gene3D" id="3.40.50.12780">
    <property type="entry name" value="N-terminal domain of ligase-like"/>
    <property type="match status" value="1"/>
</dbReference>
<comment type="caution">
    <text evidence="4">The sequence shown here is derived from an EMBL/GenBank/DDBJ whole genome shotgun (WGS) entry which is preliminary data.</text>
</comment>
<evidence type="ECO:0000313" key="5">
    <source>
        <dbReference type="Proteomes" id="UP001558652"/>
    </source>
</evidence>
<dbReference type="PANTHER" id="PTHR43201:SF8">
    <property type="entry name" value="ACYL-COA SYNTHETASE FAMILY MEMBER 3"/>
    <property type="match status" value="1"/>
</dbReference>
<dbReference type="Proteomes" id="UP001558652">
    <property type="component" value="Unassembled WGS sequence"/>
</dbReference>
<evidence type="ECO:0008006" key="6">
    <source>
        <dbReference type="Google" id="ProtNLM"/>
    </source>
</evidence>
<dbReference type="InterPro" id="IPR000873">
    <property type="entry name" value="AMP-dep_synth/lig_dom"/>
</dbReference>
<feature type="domain" description="AMP-binding enzyme C-terminal" evidence="3">
    <location>
        <begin position="551"/>
        <end position="621"/>
    </location>
</feature>
<name>A0ABD0YGN8_9HEMI</name>
<reference evidence="4 5" key="1">
    <citation type="submission" date="2024-07" db="EMBL/GenBank/DDBJ databases">
        <title>Chromosome-level genome assembly of the water stick insect Ranatra chinensis (Heteroptera: Nepidae).</title>
        <authorList>
            <person name="Liu X."/>
        </authorList>
    </citation>
    <scope>NUCLEOTIDE SEQUENCE [LARGE SCALE GENOMIC DNA]</scope>
    <source>
        <strain evidence="4">Cailab_2021Rc</strain>
        <tissue evidence="4">Muscle</tissue>
    </source>
</reference>
<evidence type="ECO:0000256" key="1">
    <source>
        <dbReference type="ARBA" id="ARBA00006432"/>
    </source>
</evidence>
<dbReference type="InterPro" id="IPR042099">
    <property type="entry name" value="ANL_N_sf"/>
</dbReference>
<dbReference type="Pfam" id="PF13193">
    <property type="entry name" value="AMP-binding_C"/>
    <property type="match status" value="1"/>
</dbReference>